<sequence>MGSAILWNDGWASNAALKACMKLMDYEAAVLVISIVIKSGFRNDRFCGSSMPIDPFQSTKLVGLFADLGLLEHAYKMSEPKLSFYKAMKRKNDSDVLNLLQMGSDILWNDGWASNVVLKACMKLMDYEAAVQVISILIKTGFRNDRFCGSSMVCFLVKFGNVDRARWVSDGIYGKDVVCWNSMIGDFVHVCKIQEAFNLFFEM</sequence>
<dbReference type="GO" id="GO:0009451">
    <property type="term" value="P:RNA modification"/>
    <property type="evidence" value="ECO:0007669"/>
    <property type="project" value="InterPro"/>
</dbReference>
<proteinExistence type="predicted"/>
<dbReference type="InterPro" id="IPR011990">
    <property type="entry name" value="TPR-like_helical_dom_sf"/>
</dbReference>
<gene>
    <name evidence="2" type="ORF">RJ641_027133</name>
</gene>
<keyword evidence="3" id="KW-1185">Reference proteome</keyword>
<keyword evidence="1" id="KW-0677">Repeat</keyword>
<organism evidence="2 3">
    <name type="scientific">Dillenia turbinata</name>
    <dbReference type="NCBI Taxonomy" id="194707"/>
    <lineage>
        <taxon>Eukaryota</taxon>
        <taxon>Viridiplantae</taxon>
        <taxon>Streptophyta</taxon>
        <taxon>Embryophyta</taxon>
        <taxon>Tracheophyta</taxon>
        <taxon>Spermatophyta</taxon>
        <taxon>Magnoliopsida</taxon>
        <taxon>eudicotyledons</taxon>
        <taxon>Gunneridae</taxon>
        <taxon>Pentapetalae</taxon>
        <taxon>Dilleniales</taxon>
        <taxon>Dilleniaceae</taxon>
        <taxon>Dillenia</taxon>
    </lineage>
</organism>
<dbReference type="Pfam" id="PF01535">
    <property type="entry name" value="PPR"/>
    <property type="match status" value="1"/>
</dbReference>
<accession>A0AAN8W5L3</accession>
<protein>
    <submittedName>
        <fullName evidence="2">Pentatricopeptide repeat</fullName>
    </submittedName>
</protein>
<name>A0AAN8W5L3_9MAGN</name>
<dbReference type="Proteomes" id="UP001370490">
    <property type="component" value="Unassembled WGS sequence"/>
</dbReference>
<dbReference type="InterPro" id="IPR046960">
    <property type="entry name" value="PPR_At4g14850-like_plant"/>
</dbReference>
<evidence type="ECO:0000313" key="2">
    <source>
        <dbReference type="EMBL" id="KAK6941756.1"/>
    </source>
</evidence>
<dbReference type="PANTHER" id="PTHR47926">
    <property type="entry name" value="PENTATRICOPEPTIDE REPEAT-CONTAINING PROTEIN"/>
    <property type="match status" value="1"/>
</dbReference>
<dbReference type="Gene3D" id="1.25.40.10">
    <property type="entry name" value="Tetratricopeptide repeat domain"/>
    <property type="match status" value="1"/>
</dbReference>
<dbReference type="PANTHER" id="PTHR47926:SF347">
    <property type="entry name" value="PENTATRICOPEPTIDE REPEAT-CONTAINING PROTEIN"/>
    <property type="match status" value="1"/>
</dbReference>
<evidence type="ECO:0000313" key="3">
    <source>
        <dbReference type="Proteomes" id="UP001370490"/>
    </source>
</evidence>
<reference evidence="2 3" key="1">
    <citation type="submission" date="2023-12" db="EMBL/GenBank/DDBJ databases">
        <title>A high-quality genome assembly for Dillenia turbinata (Dilleniales).</title>
        <authorList>
            <person name="Chanderbali A."/>
        </authorList>
    </citation>
    <scope>NUCLEOTIDE SEQUENCE [LARGE SCALE GENOMIC DNA]</scope>
    <source>
        <strain evidence="2">LSX21</strain>
        <tissue evidence="2">Leaf</tissue>
    </source>
</reference>
<comment type="caution">
    <text evidence="2">The sequence shown here is derived from an EMBL/GenBank/DDBJ whole genome shotgun (WGS) entry which is preliminary data.</text>
</comment>
<evidence type="ECO:0000256" key="1">
    <source>
        <dbReference type="ARBA" id="ARBA00022737"/>
    </source>
</evidence>
<dbReference type="GO" id="GO:0003723">
    <property type="term" value="F:RNA binding"/>
    <property type="evidence" value="ECO:0007669"/>
    <property type="project" value="InterPro"/>
</dbReference>
<dbReference type="EMBL" id="JBAMMX010000004">
    <property type="protein sequence ID" value="KAK6941756.1"/>
    <property type="molecule type" value="Genomic_DNA"/>
</dbReference>
<dbReference type="AlphaFoldDB" id="A0AAN8W5L3"/>
<dbReference type="InterPro" id="IPR002885">
    <property type="entry name" value="PPR_rpt"/>
</dbReference>